<dbReference type="PANTHER" id="PTHR20958:SF6">
    <property type="entry name" value="GLYCINE N-ACYLTRANSFERASE-LIKE PROTEIN"/>
    <property type="match status" value="1"/>
</dbReference>
<reference evidence="1" key="1">
    <citation type="journal article" date="2021" name="IMA Fungus">
        <title>Genomic characterization of three marine fungi, including Emericellopsis atlantica sp. nov. with signatures of a generalist lifestyle and marine biomass degradation.</title>
        <authorList>
            <person name="Hagestad O.C."/>
            <person name="Hou L."/>
            <person name="Andersen J.H."/>
            <person name="Hansen E.H."/>
            <person name="Altermark B."/>
            <person name="Li C."/>
            <person name="Kuhnert E."/>
            <person name="Cox R.J."/>
            <person name="Crous P.W."/>
            <person name="Spatafora J.W."/>
            <person name="Lail K."/>
            <person name="Amirebrahimi M."/>
            <person name="Lipzen A."/>
            <person name="Pangilinan J."/>
            <person name="Andreopoulos W."/>
            <person name="Hayes R.D."/>
            <person name="Ng V."/>
            <person name="Grigoriev I.V."/>
            <person name="Jackson S.A."/>
            <person name="Sutton T.D.S."/>
            <person name="Dobson A.D.W."/>
            <person name="Rama T."/>
        </authorList>
    </citation>
    <scope>NUCLEOTIDE SEQUENCE</scope>
    <source>
        <strain evidence="1">TRa3180A</strain>
    </source>
</reference>
<dbReference type="OrthoDB" id="61870at2759"/>
<name>A0A9P7YWA3_9HELO</name>
<sequence length="295" mass="33161">MDITILDNPSASNLVLETLKRHLPYSVPTLRRLQFMNHSGGRATLNSHVLSTFDTCSPGNDFLIAFLDLSLGPNTEMWLYSSLENQITPGDPRICEAQLLALLARVRQINETYTSERVFPESILVGSLHMSVLEIFRKHGLATAEYSFDSEHYKFIFNVEDLPVGRELPVELHWSTVRWEDIPLVLSRTNIPYTTAMFKPLPSVAIATSTGRPVAWGFLGPDGSLKALHCEEEYRGQGFAKAVSLKLFRENAETLVKDRLFHADVATYNLQSQGVCKSLKGTIRWSCCWAEISVI</sequence>
<dbReference type="Proteomes" id="UP000887226">
    <property type="component" value="Unassembled WGS sequence"/>
</dbReference>
<dbReference type="EMBL" id="MU254258">
    <property type="protein sequence ID" value="KAG9241178.1"/>
    <property type="molecule type" value="Genomic_DNA"/>
</dbReference>
<protein>
    <recommendedName>
        <fullName evidence="3">N-acetyltransferase domain-containing protein</fullName>
    </recommendedName>
</protein>
<keyword evidence="2" id="KW-1185">Reference proteome</keyword>
<gene>
    <name evidence="1" type="ORF">BJ878DRAFT_545515</name>
</gene>
<dbReference type="Gene3D" id="3.40.630.30">
    <property type="match status" value="1"/>
</dbReference>
<organism evidence="1 2">
    <name type="scientific">Calycina marina</name>
    <dbReference type="NCBI Taxonomy" id="1763456"/>
    <lineage>
        <taxon>Eukaryota</taxon>
        <taxon>Fungi</taxon>
        <taxon>Dikarya</taxon>
        <taxon>Ascomycota</taxon>
        <taxon>Pezizomycotina</taxon>
        <taxon>Leotiomycetes</taxon>
        <taxon>Helotiales</taxon>
        <taxon>Pezizellaceae</taxon>
        <taxon>Calycina</taxon>
    </lineage>
</organism>
<evidence type="ECO:0000313" key="1">
    <source>
        <dbReference type="EMBL" id="KAG9241178.1"/>
    </source>
</evidence>
<evidence type="ECO:0008006" key="3">
    <source>
        <dbReference type="Google" id="ProtNLM"/>
    </source>
</evidence>
<proteinExistence type="predicted"/>
<evidence type="ECO:0000313" key="2">
    <source>
        <dbReference type="Proteomes" id="UP000887226"/>
    </source>
</evidence>
<dbReference type="InterPro" id="IPR016181">
    <property type="entry name" value="Acyl_CoA_acyltransferase"/>
</dbReference>
<accession>A0A9P7YWA3</accession>
<dbReference type="PANTHER" id="PTHR20958">
    <property type="entry name" value="GLYCINE N-ACYLTRANSFERASE-LIKE PROTEIN"/>
    <property type="match status" value="1"/>
</dbReference>
<dbReference type="InterPro" id="IPR053225">
    <property type="entry name" value="Acyl-CoA_N-acyltransferase"/>
</dbReference>
<comment type="caution">
    <text evidence="1">The sequence shown here is derived from an EMBL/GenBank/DDBJ whole genome shotgun (WGS) entry which is preliminary data.</text>
</comment>
<dbReference type="AlphaFoldDB" id="A0A9P7YWA3"/>
<dbReference type="SUPFAM" id="SSF55729">
    <property type="entry name" value="Acyl-CoA N-acyltransferases (Nat)"/>
    <property type="match status" value="1"/>
</dbReference>